<dbReference type="PANTHER" id="PTHR34580">
    <property type="match status" value="1"/>
</dbReference>
<sequence>MQERLFRIVQMLMKHRHMTARQLADELEVSTRTIYRDLDALTMGGVPVYTQKGENGGIYLDEHYVLSSTLINAQEQEAILQGLNLLQTTQARDTKRSSEKLEALFQRSYPQIINIDFHGWGRDDRQEYLFDTLYQAIHMRRLVSFVYYNSMKEKGFRTVEPYQLLFKEQAWYLSAYCLKRQDFRIFKFNRITGLKITDETYAPRPLPKEPAPKLEYDHPHPIVLHFDKSIWFQLADCFAVEMIKELPDCYEVVIECSQEDWLVSWLLTFEDQLEVISPSSMRERMYKKLVKMKKIYE</sequence>
<gene>
    <name evidence="4" type="ORF">GSF08_10730</name>
</gene>
<evidence type="ECO:0000259" key="3">
    <source>
        <dbReference type="PROSITE" id="PS51000"/>
    </source>
</evidence>
<protein>
    <submittedName>
        <fullName evidence="4">WYL domain-containing protein</fullName>
    </submittedName>
</protein>
<dbReference type="SUPFAM" id="SSF46785">
    <property type="entry name" value="Winged helix' DNA-binding domain"/>
    <property type="match status" value="1"/>
</dbReference>
<dbReference type="EMBL" id="WUUQ01000007">
    <property type="protein sequence ID" value="MXQ74399.1"/>
    <property type="molecule type" value="Genomic_DNA"/>
</dbReference>
<dbReference type="PIRSF" id="PIRSF016838">
    <property type="entry name" value="PafC"/>
    <property type="match status" value="1"/>
</dbReference>
<comment type="caution">
    <text evidence="4">The sequence shown here is derived from an EMBL/GenBank/DDBJ whole genome shotgun (WGS) entry which is preliminary data.</text>
</comment>
<accession>A0A6N8UD90</accession>
<proteinExistence type="predicted"/>
<dbReference type="InterPro" id="IPR036388">
    <property type="entry name" value="WH-like_DNA-bd_sf"/>
</dbReference>
<dbReference type="Proteomes" id="UP000434036">
    <property type="component" value="Unassembled WGS sequence"/>
</dbReference>
<dbReference type="PANTHER" id="PTHR34580:SF1">
    <property type="entry name" value="PROTEIN PAFC"/>
    <property type="match status" value="1"/>
</dbReference>
<dbReference type="Pfam" id="PF08279">
    <property type="entry name" value="HTH_11"/>
    <property type="match status" value="1"/>
</dbReference>
<dbReference type="Pfam" id="PF13280">
    <property type="entry name" value="WYL"/>
    <property type="match status" value="1"/>
</dbReference>
<reference evidence="4 5" key="1">
    <citation type="submission" date="2019-12" db="EMBL/GenBank/DDBJ databases">
        <authorList>
            <person name="Yang R."/>
        </authorList>
    </citation>
    <scope>NUCLEOTIDE SEQUENCE [LARGE SCALE GENOMIC DNA]</scope>
    <source>
        <strain evidence="4 5">DONG20-135</strain>
    </source>
</reference>
<dbReference type="Pfam" id="PF25583">
    <property type="entry name" value="WCX"/>
    <property type="match status" value="1"/>
</dbReference>
<keyword evidence="2" id="KW-0804">Transcription</keyword>
<evidence type="ECO:0000313" key="4">
    <source>
        <dbReference type="EMBL" id="MXQ74399.1"/>
    </source>
</evidence>
<dbReference type="InterPro" id="IPR028349">
    <property type="entry name" value="PafC-like"/>
</dbReference>
<dbReference type="InterPro" id="IPR001034">
    <property type="entry name" value="DeoR_HTH"/>
</dbReference>
<dbReference type="InterPro" id="IPR036390">
    <property type="entry name" value="WH_DNA-bd_sf"/>
</dbReference>
<dbReference type="GO" id="GO:0003700">
    <property type="term" value="F:DNA-binding transcription factor activity"/>
    <property type="evidence" value="ECO:0007669"/>
    <property type="project" value="InterPro"/>
</dbReference>
<dbReference type="RefSeq" id="WP_160625787.1">
    <property type="nucleotide sequence ID" value="NZ_WUUQ01000007.1"/>
</dbReference>
<organism evidence="4 5">
    <name type="scientific">Copranaerobaculum intestinale</name>
    <dbReference type="NCBI Taxonomy" id="2692629"/>
    <lineage>
        <taxon>Bacteria</taxon>
        <taxon>Bacillati</taxon>
        <taxon>Bacillota</taxon>
        <taxon>Erysipelotrichia</taxon>
        <taxon>Erysipelotrichales</taxon>
        <taxon>Erysipelotrichaceae</taxon>
        <taxon>Copranaerobaculum</taxon>
    </lineage>
</organism>
<keyword evidence="5" id="KW-1185">Reference proteome</keyword>
<feature type="domain" description="HTH deoR-type" evidence="3">
    <location>
        <begin position="1"/>
        <end position="56"/>
    </location>
</feature>
<name>A0A6N8UD90_9FIRM</name>
<evidence type="ECO:0000256" key="2">
    <source>
        <dbReference type="ARBA" id="ARBA00023163"/>
    </source>
</evidence>
<dbReference type="InterPro" id="IPR057727">
    <property type="entry name" value="WCX_dom"/>
</dbReference>
<reference evidence="4 5" key="2">
    <citation type="submission" date="2020-01" db="EMBL/GenBank/DDBJ databases">
        <title>Clostridiaceae sp. nov. isolated from the gut of human by culturomics.</title>
        <authorList>
            <person name="Chang Y."/>
        </authorList>
    </citation>
    <scope>NUCLEOTIDE SEQUENCE [LARGE SCALE GENOMIC DNA]</scope>
    <source>
        <strain evidence="4 5">DONG20-135</strain>
    </source>
</reference>
<dbReference type="Gene3D" id="1.10.10.10">
    <property type="entry name" value="Winged helix-like DNA-binding domain superfamily/Winged helix DNA-binding domain"/>
    <property type="match status" value="1"/>
</dbReference>
<evidence type="ECO:0000313" key="5">
    <source>
        <dbReference type="Proteomes" id="UP000434036"/>
    </source>
</evidence>
<dbReference type="PROSITE" id="PS52050">
    <property type="entry name" value="WYL"/>
    <property type="match status" value="1"/>
</dbReference>
<keyword evidence="1" id="KW-0805">Transcription regulation</keyword>
<evidence type="ECO:0000256" key="1">
    <source>
        <dbReference type="ARBA" id="ARBA00023015"/>
    </source>
</evidence>
<dbReference type="InterPro" id="IPR026881">
    <property type="entry name" value="WYL_dom"/>
</dbReference>
<dbReference type="InterPro" id="IPR051534">
    <property type="entry name" value="CBASS_pafABC_assoc_protein"/>
</dbReference>
<dbReference type="InterPro" id="IPR013196">
    <property type="entry name" value="HTH_11"/>
</dbReference>
<dbReference type="PROSITE" id="PS51000">
    <property type="entry name" value="HTH_DEOR_2"/>
    <property type="match status" value="1"/>
</dbReference>
<dbReference type="AlphaFoldDB" id="A0A6N8UD90"/>